<dbReference type="InterPro" id="IPR016152">
    <property type="entry name" value="PTrfase/Anion_transptr"/>
</dbReference>
<evidence type="ECO:0000313" key="19">
    <source>
        <dbReference type="EMBL" id="MCE2596831.1"/>
    </source>
</evidence>
<keyword evidence="10 19" id="KW-0808">Transferase</keyword>
<evidence type="ECO:0000256" key="6">
    <source>
        <dbReference type="ARBA" id="ARBA00022448"/>
    </source>
</evidence>
<dbReference type="Pfam" id="PF05524">
    <property type="entry name" value="PEP-utilisers_N"/>
    <property type="match status" value="1"/>
</dbReference>
<keyword evidence="20" id="KW-1185">Reference proteome</keyword>
<feature type="domain" description="HPr" evidence="18">
    <location>
        <begin position="205"/>
        <end position="293"/>
    </location>
</feature>
<feature type="compositionally biased region" description="Basic and acidic residues" evidence="16">
    <location>
        <begin position="30"/>
        <end position="39"/>
    </location>
</feature>
<dbReference type="SUPFAM" id="SSF51621">
    <property type="entry name" value="Phosphoenolpyruvate/pyruvate domain"/>
    <property type="match status" value="1"/>
</dbReference>
<dbReference type="CDD" id="cd00367">
    <property type="entry name" value="PTS-HPr_like"/>
    <property type="match status" value="1"/>
</dbReference>
<proteinExistence type="inferred from homology"/>
<dbReference type="PROSITE" id="PS00369">
    <property type="entry name" value="PTS_HPR_HIS"/>
    <property type="match status" value="1"/>
</dbReference>
<reference evidence="19 20" key="1">
    <citation type="journal article" date="2022" name="Environ. Microbiol. Rep.">
        <title>Eco-phylogenetic analyses reveal divergent evolution of vitamin B12 metabolism in the marine bacterial family 'Psychromonadaceae'.</title>
        <authorList>
            <person name="Jin X."/>
            <person name="Yang Y."/>
            <person name="Cao H."/>
            <person name="Gao B."/>
            <person name="Zhao Z."/>
        </authorList>
    </citation>
    <scope>NUCLEOTIDE SEQUENCE [LARGE SCALE GENOMIC DNA]</scope>
    <source>
        <strain evidence="19 20">MKS20</strain>
    </source>
</reference>
<comment type="cofactor">
    <cofactor evidence="2">
        <name>Mg(2+)</name>
        <dbReference type="ChEBI" id="CHEBI:18420"/>
    </cofactor>
</comment>
<evidence type="ECO:0000256" key="4">
    <source>
        <dbReference type="ARBA" id="ARBA00007837"/>
    </source>
</evidence>
<dbReference type="Gene3D" id="3.40.930.10">
    <property type="entry name" value="Mannitol-specific EII, Chain A"/>
    <property type="match status" value="1"/>
</dbReference>
<dbReference type="InterPro" id="IPR006318">
    <property type="entry name" value="PTS_EI-like"/>
</dbReference>
<dbReference type="Gene3D" id="1.10.274.10">
    <property type="entry name" value="PtsI, HPr-binding domain"/>
    <property type="match status" value="1"/>
</dbReference>
<keyword evidence="12" id="KW-0479">Metal-binding</keyword>
<comment type="subcellular location">
    <subcellularLocation>
        <location evidence="3">Cytoplasm</location>
    </subcellularLocation>
</comment>
<dbReference type="SUPFAM" id="SSF55594">
    <property type="entry name" value="HPr-like"/>
    <property type="match status" value="1"/>
</dbReference>
<dbReference type="Pfam" id="PF02896">
    <property type="entry name" value="PEP-utilizers_C"/>
    <property type="match status" value="1"/>
</dbReference>
<dbReference type="PANTHER" id="PTHR46244">
    <property type="entry name" value="PHOSPHOENOLPYRUVATE-PROTEIN PHOSPHOTRANSFERASE"/>
    <property type="match status" value="1"/>
</dbReference>
<dbReference type="Gene3D" id="3.50.30.10">
    <property type="entry name" value="Phosphohistidine domain"/>
    <property type="match status" value="1"/>
</dbReference>
<keyword evidence="13" id="KW-0418">Kinase</keyword>
<dbReference type="InterPro" id="IPR008279">
    <property type="entry name" value="PEP-util_enz_mobile_dom"/>
</dbReference>
<dbReference type="EC" id="2.7.3.9" evidence="5"/>
<evidence type="ECO:0000256" key="9">
    <source>
        <dbReference type="ARBA" id="ARBA00022597"/>
    </source>
</evidence>
<dbReference type="Gene3D" id="3.30.1340.10">
    <property type="entry name" value="HPr-like"/>
    <property type="match status" value="1"/>
</dbReference>
<evidence type="ECO:0000313" key="20">
    <source>
        <dbReference type="Proteomes" id="UP001201273"/>
    </source>
</evidence>
<dbReference type="CDD" id="cd00211">
    <property type="entry name" value="PTS_IIA_fru"/>
    <property type="match status" value="1"/>
</dbReference>
<comment type="catalytic activity">
    <reaction evidence="1">
        <text>L-histidyl-[protein] + phosphoenolpyruvate = N(pros)-phospho-L-histidyl-[protein] + pyruvate</text>
        <dbReference type="Rhea" id="RHEA:23880"/>
        <dbReference type="Rhea" id="RHEA-COMP:9745"/>
        <dbReference type="Rhea" id="RHEA-COMP:9746"/>
        <dbReference type="ChEBI" id="CHEBI:15361"/>
        <dbReference type="ChEBI" id="CHEBI:29979"/>
        <dbReference type="ChEBI" id="CHEBI:58702"/>
        <dbReference type="ChEBI" id="CHEBI:64837"/>
        <dbReference type="EC" id="2.7.3.9"/>
    </reaction>
</comment>
<evidence type="ECO:0000256" key="2">
    <source>
        <dbReference type="ARBA" id="ARBA00001946"/>
    </source>
</evidence>
<evidence type="ECO:0000256" key="16">
    <source>
        <dbReference type="SAM" id="MobiDB-lite"/>
    </source>
</evidence>
<dbReference type="RefSeq" id="WP_233054563.1">
    <property type="nucleotide sequence ID" value="NZ_JAIMJA010000025.1"/>
</dbReference>
<evidence type="ECO:0000256" key="1">
    <source>
        <dbReference type="ARBA" id="ARBA00000683"/>
    </source>
</evidence>
<dbReference type="InterPro" id="IPR015813">
    <property type="entry name" value="Pyrv/PenolPyrv_kinase-like_dom"/>
</dbReference>
<dbReference type="PRINTS" id="PR00107">
    <property type="entry name" value="PHOSPHOCPHPR"/>
</dbReference>
<dbReference type="GO" id="GO:0008965">
    <property type="term" value="F:phosphoenolpyruvate-protein phosphotransferase activity"/>
    <property type="evidence" value="ECO:0007669"/>
    <property type="project" value="UniProtKB-EC"/>
</dbReference>
<evidence type="ECO:0000256" key="8">
    <source>
        <dbReference type="ARBA" id="ARBA00022553"/>
    </source>
</evidence>
<evidence type="ECO:0000256" key="13">
    <source>
        <dbReference type="ARBA" id="ARBA00022777"/>
    </source>
</evidence>
<dbReference type="SUPFAM" id="SSF47831">
    <property type="entry name" value="Enzyme I of the PEP:sugar phosphotransferase system HPr-binding (sub)domain"/>
    <property type="match status" value="1"/>
</dbReference>
<evidence type="ECO:0000256" key="15">
    <source>
        <dbReference type="SAM" id="Coils"/>
    </source>
</evidence>
<dbReference type="InterPro" id="IPR050499">
    <property type="entry name" value="PEP-utilizing_PTS_enzyme"/>
</dbReference>
<dbReference type="SUPFAM" id="SSF52009">
    <property type="entry name" value="Phosphohistidine domain"/>
    <property type="match status" value="1"/>
</dbReference>
<dbReference type="NCBIfam" id="TIGR01417">
    <property type="entry name" value="PTS_I_fam"/>
    <property type="match status" value="1"/>
</dbReference>
<evidence type="ECO:0000256" key="7">
    <source>
        <dbReference type="ARBA" id="ARBA00022490"/>
    </source>
</evidence>
<dbReference type="PROSITE" id="PS51350">
    <property type="entry name" value="PTS_HPR_DOM"/>
    <property type="match status" value="1"/>
</dbReference>
<dbReference type="InterPro" id="IPR000121">
    <property type="entry name" value="PEP_util_C"/>
</dbReference>
<evidence type="ECO:0000256" key="14">
    <source>
        <dbReference type="ARBA" id="ARBA00022842"/>
    </source>
</evidence>
<keyword evidence="9" id="KW-0762">Sugar transport</keyword>
<dbReference type="InterPro" id="IPR008731">
    <property type="entry name" value="PTS_EIN"/>
</dbReference>
<accession>A0ABS8WGS8</accession>
<dbReference type="InterPro" id="IPR000032">
    <property type="entry name" value="HPr-like"/>
</dbReference>
<dbReference type="InterPro" id="IPR035895">
    <property type="entry name" value="HPr-like_sf"/>
</dbReference>
<keyword evidence="8" id="KW-0597">Phosphoprotein</keyword>
<dbReference type="InterPro" id="IPR002178">
    <property type="entry name" value="PTS_EIIA_type-2_dom"/>
</dbReference>
<gene>
    <name evidence="19" type="primary">ptsP</name>
    <name evidence="19" type="ORF">K6Y31_18815</name>
</gene>
<dbReference type="PANTHER" id="PTHR46244:SF6">
    <property type="entry name" value="PHOSPHOENOLPYRUVATE-PROTEIN PHOSPHOTRANSFERASE"/>
    <property type="match status" value="1"/>
</dbReference>
<keyword evidence="14" id="KW-0460">Magnesium</keyword>
<dbReference type="SUPFAM" id="SSF55804">
    <property type="entry name" value="Phoshotransferase/anion transport protein"/>
    <property type="match status" value="1"/>
</dbReference>
<evidence type="ECO:0000256" key="12">
    <source>
        <dbReference type="ARBA" id="ARBA00022723"/>
    </source>
</evidence>
<keyword evidence="7" id="KW-0963">Cytoplasm</keyword>
<dbReference type="Gene3D" id="3.20.20.60">
    <property type="entry name" value="Phosphoenolpyruvate-binding domains"/>
    <property type="match status" value="1"/>
</dbReference>
<dbReference type="Pfam" id="PF00359">
    <property type="entry name" value="PTS_EIIA_2"/>
    <property type="match status" value="1"/>
</dbReference>
<feature type="region of interest" description="Disordered" evidence="16">
    <location>
        <begin position="19"/>
        <end position="46"/>
    </location>
</feature>
<keyword evidence="11" id="KW-0598">Phosphotransferase system</keyword>
<protein>
    <recommendedName>
        <fullName evidence="5">phosphoenolpyruvate--protein phosphotransferase</fullName>
        <ecNumber evidence="5">2.7.3.9</ecNumber>
    </recommendedName>
</protein>
<dbReference type="EMBL" id="JAIMJA010000025">
    <property type="protein sequence ID" value="MCE2596831.1"/>
    <property type="molecule type" value="Genomic_DNA"/>
</dbReference>
<organism evidence="19 20">
    <name type="scientific">Motilimonas cestriensis</name>
    <dbReference type="NCBI Taxonomy" id="2742685"/>
    <lineage>
        <taxon>Bacteria</taxon>
        <taxon>Pseudomonadati</taxon>
        <taxon>Pseudomonadota</taxon>
        <taxon>Gammaproteobacteria</taxon>
        <taxon>Alteromonadales</taxon>
        <taxon>Alteromonadales genera incertae sedis</taxon>
        <taxon>Motilimonas</taxon>
    </lineage>
</organism>
<comment type="caution">
    <text evidence="19">The sequence shown here is derived from an EMBL/GenBank/DDBJ whole genome shotgun (WGS) entry which is preliminary data.</text>
</comment>
<dbReference type="InterPro" id="IPR023151">
    <property type="entry name" value="PEP_util_CS"/>
</dbReference>
<dbReference type="InterPro" id="IPR036637">
    <property type="entry name" value="Phosphohistidine_dom_sf"/>
</dbReference>
<evidence type="ECO:0000256" key="11">
    <source>
        <dbReference type="ARBA" id="ARBA00022683"/>
    </source>
</evidence>
<dbReference type="PROSITE" id="PS00742">
    <property type="entry name" value="PEP_ENZYMES_2"/>
    <property type="match status" value="1"/>
</dbReference>
<dbReference type="InterPro" id="IPR036618">
    <property type="entry name" value="PtsI_HPr-bd_sf"/>
</dbReference>
<keyword evidence="15" id="KW-0175">Coiled coil</keyword>
<feature type="coiled-coil region" evidence="15">
    <location>
        <begin position="347"/>
        <end position="378"/>
    </location>
</feature>
<dbReference type="InterPro" id="IPR040442">
    <property type="entry name" value="Pyrv_kinase-like_dom_sf"/>
</dbReference>
<evidence type="ECO:0000259" key="17">
    <source>
        <dbReference type="PROSITE" id="PS51094"/>
    </source>
</evidence>
<name>A0ABS8WGS8_9GAMM</name>
<keyword evidence="6" id="KW-0813">Transport</keyword>
<sequence>MSFLKNLFGGADKVTTSAEQQAVASAVEPEPAHSNKMPDSEADNQVEQVSPLTITAQQIHINKPFTSKEQVLDCIAQTMLAQGLVSDNYLEALMARESKVSTYLINGVAIPHGVNEAKSLVKQTGVVIVQVPKGIVWNANGDVAKLFVGIAAAGDEHLSLLQKLTEVVMDEGLAEQLATTADANHIIQALGGQSQSTTQLEEDFSIQATATVVDEAGMHARPASLLSEHAMEYPNTEIRLRNANRSSNAKSMAGLLAMGAKLGDSLVVSAQGEQAHDAVEALAKMITAGLDTESDNQHATYNPLAGLAPMPSPAGHLVLQGLAASPGIAYAEIVILREHKFTFTKEGTDAAHELSELKRALEQAANELEILQQKLMQKAPSEAAIIKAQTLLLRDETILQSSHDLIYQGCSAPWGWQQALDSQIDYLSTVEDERLRARMADLKDIRDRVIRLLQPQQNDVVFPDHDFILLARDLTPSQTAGLEGRPIKGIATELGGPNSHMAILARALGIPAVVGIGDGALCQLAQETTAVIDAQGACLVVGPDQPTEQQAKVWINTWQEIQQAQAAQQHEPATTLDGRRIEVVCNIAKPQDASAIVAHGGEGAGLLRTEFLFESSEQEPTVEQQIEAFKAIVAELPGKPLVVRTADIGGDKPVSWLDMPHEDNPFLGVRGVRLSFKHPDMFKRQLEAIYRTAKWQKEQTGACGLHIMFPMIAKMSEWQRASSIAESVRQQWNAPVLPLGIMVEVPSAALVADNLAKYVDFFSIGSNDLTQYTLAMDRLNPELCHAADSYHPGLLRLIEMTVKAADANGKWVGVCGNMAADPNIACLLVGLGVHELSVSPANVPAVKNIIRSVSFTKLQAKAQRALSMCSSEAVMAMYQNHDDLI</sequence>
<evidence type="ECO:0000259" key="18">
    <source>
        <dbReference type="PROSITE" id="PS51350"/>
    </source>
</evidence>
<dbReference type="Pfam" id="PF00391">
    <property type="entry name" value="PEP-utilizers"/>
    <property type="match status" value="1"/>
</dbReference>
<dbReference type="NCBIfam" id="TIGR01003">
    <property type="entry name" value="PTS_HPr_family"/>
    <property type="match status" value="1"/>
</dbReference>
<dbReference type="PRINTS" id="PR01736">
    <property type="entry name" value="PHPHTRNFRASE"/>
</dbReference>
<dbReference type="InterPro" id="IPR001020">
    <property type="entry name" value="PTS_HPr_His_P_site"/>
</dbReference>
<evidence type="ECO:0000256" key="3">
    <source>
        <dbReference type="ARBA" id="ARBA00004496"/>
    </source>
</evidence>
<evidence type="ECO:0000256" key="5">
    <source>
        <dbReference type="ARBA" id="ARBA00012232"/>
    </source>
</evidence>
<comment type="similarity">
    <text evidence="4">Belongs to the PEP-utilizing enzyme family.</text>
</comment>
<dbReference type="PROSITE" id="PS51094">
    <property type="entry name" value="PTS_EIIA_TYPE_2"/>
    <property type="match status" value="1"/>
</dbReference>
<dbReference type="Pfam" id="PF00381">
    <property type="entry name" value="PTS-HPr"/>
    <property type="match status" value="1"/>
</dbReference>
<dbReference type="Proteomes" id="UP001201273">
    <property type="component" value="Unassembled WGS sequence"/>
</dbReference>
<evidence type="ECO:0000256" key="10">
    <source>
        <dbReference type="ARBA" id="ARBA00022679"/>
    </source>
</evidence>
<feature type="domain" description="PTS EIIA type-2" evidence="17">
    <location>
        <begin position="52"/>
        <end position="193"/>
    </location>
</feature>